<dbReference type="Gene3D" id="3.20.20.80">
    <property type="entry name" value="Glycosidases"/>
    <property type="match status" value="1"/>
</dbReference>
<gene>
    <name evidence="1" type="ORF">FW778_14120</name>
</gene>
<dbReference type="EMBL" id="VYQF01000003">
    <property type="protein sequence ID" value="KAA9038679.1"/>
    <property type="molecule type" value="Genomic_DNA"/>
</dbReference>
<evidence type="ECO:0000313" key="2">
    <source>
        <dbReference type="Proteomes" id="UP000326903"/>
    </source>
</evidence>
<evidence type="ECO:0000313" key="1">
    <source>
        <dbReference type="EMBL" id="KAA9038679.1"/>
    </source>
</evidence>
<dbReference type="RefSeq" id="WP_150415400.1">
    <property type="nucleotide sequence ID" value="NZ_VYQF01000003.1"/>
</dbReference>
<comment type="caution">
    <text evidence="1">The sequence shown here is derived from an EMBL/GenBank/DDBJ whole genome shotgun (WGS) entry which is preliminary data.</text>
</comment>
<organism evidence="1 2">
    <name type="scientific">Ginsengibacter hankyongi</name>
    <dbReference type="NCBI Taxonomy" id="2607284"/>
    <lineage>
        <taxon>Bacteria</taxon>
        <taxon>Pseudomonadati</taxon>
        <taxon>Bacteroidota</taxon>
        <taxon>Chitinophagia</taxon>
        <taxon>Chitinophagales</taxon>
        <taxon>Chitinophagaceae</taxon>
        <taxon>Ginsengibacter</taxon>
    </lineage>
</organism>
<dbReference type="AlphaFoldDB" id="A0A5J5IFW5"/>
<reference evidence="1 2" key="1">
    <citation type="submission" date="2019-09" db="EMBL/GenBank/DDBJ databases">
        <title>Draft genome sequence of Ginsengibacter sp. BR5-29.</title>
        <authorList>
            <person name="Im W.-T."/>
        </authorList>
    </citation>
    <scope>NUCLEOTIDE SEQUENCE [LARGE SCALE GENOMIC DNA]</scope>
    <source>
        <strain evidence="1 2">BR5-29</strain>
    </source>
</reference>
<accession>A0A5J5IFW5</accession>
<sequence length="267" mass="31356">MADSGMNMILINVEDSLKWDSHPEIAVRNAWSVNKLRSELDKMRKMGLEPIPMLNFSTTHDAWLGKYSKMVSTEKYYIVCRDMIAESIDIFDKPRFLHLGMDEETAANQRRADFVVVRQNDLWWADFYFLIGEVEKGGTQPWTWSDYVWHYPDQYYKKMPKSVIQSNWYYGQDFSSDRMSEVARTAVKAYAELDQHGYDQIPAGSNHFHNPKSIGNTVKYCKEHIDDSKLLGFLQTFWKPTIETYRTLILEGIELTGEAKKWFEENQ</sequence>
<dbReference type="Proteomes" id="UP000326903">
    <property type="component" value="Unassembled WGS sequence"/>
</dbReference>
<evidence type="ECO:0008006" key="3">
    <source>
        <dbReference type="Google" id="ProtNLM"/>
    </source>
</evidence>
<proteinExistence type="predicted"/>
<dbReference type="SUPFAM" id="SSF51445">
    <property type="entry name" value="(Trans)glycosidases"/>
    <property type="match status" value="1"/>
</dbReference>
<name>A0A5J5IFW5_9BACT</name>
<keyword evidence="2" id="KW-1185">Reference proteome</keyword>
<protein>
    <recommendedName>
        <fullName evidence="3">Tat pathway signal protein</fullName>
    </recommendedName>
</protein>
<dbReference type="InterPro" id="IPR017853">
    <property type="entry name" value="GH"/>
</dbReference>